<feature type="transmembrane region" description="Helical" evidence="1">
    <location>
        <begin position="370"/>
        <end position="390"/>
    </location>
</feature>
<protein>
    <recommendedName>
        <fullName evidence="4">Polysaccharide biosynthesis protein</fullName>
    </recommendedName>
</protein>
<name>A0A916XBT8_9ACTN</name>
<feature type="transmembrane region" description="Helical" evidence="1">
    <location>
        <begin position="302"/>
        <end position="327"/>
    </location>
</feature>
<feature type="transmembrane region" description="Helical" evidence="1">
    <location>
        <begin position="237"/>
        <end position="256"/>
    </location>
</feature>
<accession>A0A916XBT8</accession>
<reference evidence="2" key="1">
    <citation type="journal article" date="2014" name="Int. J. Syst. Evol. Microbiol.">
        <title>Complete genome sequence of Corynebacterium casei LMG S-19264T (=DSM 44701T), isolated from a smear-ripened cheese.</title>
        <authorList>
            <consortium name="US DOE Joint Genome Institute (JGI-PGF)"/>
            <person name="Walter F."/>
            <person name="Albersmeier A."/>
            <person name="Kalinowski J."/>
            <person name="Ruckert C."/>
        </authorList>
    </citation>
    <scope>NUCLEOTIDE SEQUENCE</scope>
    <source>
        <strain evidence="2">CGMCC 1.15478</strain>
    </source>
</reference>
<feature type="transmembrane region" description="Helical" evidence="1">
    <location>
        <begin position="184"/>
        <end position="205"/>
    </location>
</feature>
<reference evidence="2" key="2">
    <citation type="submission" date="2020-09" db="EMBL/GenBank/DDBJ databases">
        <authorList>
            <person name="Sun Q."/>
            <person name="Zhou Y."/>
        </authorList>
    </citation>
    <scope>NUCLEOTIDE SEQUENCE</scope>
    <source>
        <strain evidence="2">CGMCC 1.15478</strain>
    </source>
</reference>
<feature type="transmembrane region" description="Helical" evidence="1">
    <location>
        <begin position="126"/>
        <end position="144"/>
    </location>
</feature>
<gene>
    <name evidence="2" type="ORF">GCM10011410_13550</name>
</gene>
<feature type="transmembrane region" description="Helical" evidence="1">
    <location>
        <begin position="93"/>
        <end position="114"/>
    </location>
</feature>
<dbReference type="AlphaFoldDB" id="A0A916XBT8"/>
<comment type="caution">
    <text evidence="2">The sequence shown here is derived from an EMBL/GenBank/DDBJ whole genome shotgun (WGS) entry which is preliminary data.</text>
</comment>
<organism evidence="2 3">
    <name type="scientific">Hoyosella rhizosphaerae</name>
    <dbReference type="NCBI Taxonomy" id="1755582"/>
    <lineage>
        <taxon>Bacteria</taxon>
        <taxon>Bacillati</taxon>
        <taxon>Actinomycetota</taxon>
        <taxon>Actinomycetes</taxon>
        <taxon>Mycobacteriales</taxon>
        <taxon>Hoyosellaceae</taxon>
        <taxon>Hoyosella</taxon>
    </lineage>
</organism>
<keyword evidence="1" id="KW-1133">Transmembrane helix</keyword>
<evidence type="ECO:0000313" key="3">
    <source>
        <dbReference type="Proteomes" id="UP000641514"/>
    </source>
</evidence>
<keyword evidence="1" id="KW-0812">Transmembrane</keyword>
<feature type="transmembrane region" description="Helical" evidence="1">
    <location>
        <begin position="262"/>
        <end position="281"/>
    </location>
</feature>
<dbReference type="EMBL" id="BMJH01000001">
    <property type="protein sequence ID" value="GGC62399.1"/>
    <property type="molecule type" value="Genomic_DNA"/>
</dbReference>
<sequence length="429" mass="44942">MKWELSPTLTASGLPSRRVMPADALASLVTGIFGALFTVVFWVAAAFLFDVSDVGYAGVMISAAVGVATLSNLGIGVLVSRILPFSGPHALRWFFRGNFAVFALSVLVGAALVAVAPRDIVFEYPWQMWTFPLLVGVLALFTVYDPTVSGLGRARWGAFATLVHAAARLILLPILALFSLGSTAIVLAWFLPVVLIVPVLSAAIIRRIGVSSFSSFAPHRISGKQVWSGVVRSHGPAAVGALPGTLLPVFVIAYLGPHSAGYFIVAFSIISMFMVTLNSALGPFVSAAEQSTWDLAGLTYRFTFLLSLLSLASVMFLAVIVPTALGLISHGYQQNNTMLIYAAAAAIPLLALQAMYGALSRIANKYGRVLLLQVGSTAVLLAGAAIFTSAHGLAAIGWSLLVSVAIVAVVIAVPIVRAFRAALATGSAD</sequence>
<evidence type="ECO:0000313" key="2">
    <source>
        <dbReference type="EMBL" id="GGC62399.1"/>
    </source>
</evidence>
<feature type="transmembrane region" description="Helical" evidence="1">
    <location>
        <begin position="339"/>
        <end position="358"/>
    </location>
</feature>
<dbReference type="Proteomes" id="UP000641514">
    <property type="component" value="Unassembled WGS sequence"/>
</dbReference>
<keyword evidence="1" id="KW-0472">Membrane</keyword>
<feature type="transmembrane region" description="Helical" evidence="1">
    <location>
        <begin position="55"/>
        <end position="81"/>
    </location>
</feature>
<keyword evidence="3" id="KW-1185">Reference proteome</keyword>
<feature type="transmembrane region" description="Helical" evidence="1">
    <location>
        <begin position="156"/>
        <end position="178"/>
    </location>
</feature>
<evidence type="ECO:0008006" key="4">
    <source>
        <dbReference type="Google" id="ProtNLM"/>
    </source>
</evidence>
<evidence type="ECO:0000256" key="1">
    <source>
        <dbReference type="SAM" id="Phobius"/>
    </source>
</evidence>
<feature type="transmembrane region" description="Helical" evidence="1">
    <location>
        <begin position="396"/>
        <end position="416"/>
    </location>
</feature>
<proteinExistence type="predicted"/>
<feature type="transmembrane region" description="Helical" evidence="1">
    <location>
        <begin position="24"/>
        <end position="49"/>
    </location>
</feature>